<evidence type="ECO:0000313" key="3">
    <source>
        <dbReference type="Proteomes" id="UP001496674"/>
    </source>
</evidence>
<sequence length="277" mass="29366">MKKITLMKKCVLALVLGFCGVLSLNAQNLITVNSGFEDWAGGAPTGYTPTTPTGATISQESTIKAEGNSSLKINHAGSSGTGKMVYNIKVPVEAGKYTFSFKYYVDPTSGTASVLRHWGYMNDVNGAIPAATDPNIAQYNAISTMLQTNGGTTSGYLDTSVTGTWQTSETELDIPFAGTLQLEIRYYKTFVGYIDALSLVKNTSSGLVTEQLSASIYSNAGKVFVNANVGDKIVVTNSLGQVVRVIVAHSGMNELADLPQKQLLIVKAGSKIAKVIL</sequence>
<dbReference type="EMBL" id="AP028055">
    <property type="protein sequence ID" value="BEG99339.1"/>
    <property type="molecule type" value="Genomic_DNA"/>
</dbReference>
<organism evidence="2 3">
    <name type="scientific">Bacteroides sedimenti</name>
    <dbReference type="NCBI Taxonomy" id="2136147"/>
    <lineage>
        <taxon>Bacteria</taxon>
        <taxon>Pseudomonadati</taxon>
        <taxon>Bacteroidota</taxon>
        <taxon>Bacteroidia</taxon>
        <taxon>Bacteroidales</taxon>
        <taxon>Bacteroidaceae</taxon>
        <taxon>Bacteroides</taxon>
    </lineage>
</organism>
<feature type="chain" id="PRO_5045310560" description="CBM-cenC domain-containing protein" evidence="1">
    <location>
        <begin position="27"/>
        <end position="277"/>
    </location>
</feature>
<proteinExistence type="predicted"/>
<keyword evidence="1" id="KW-0732">Signal</keyword>
<dbReference type="Proteomes" id="UP001496674">
    <property type="component" value="Chromosome"/>
</dbReference>
<protein>
    <recommendedName>
        <fullName evidence="4">CBM-cenC domain-containing protein</fullName>
    </recommendedName>
</protein>
<dbReference type="RefSeq" id="WP_353329811.1">
    <property type="nucleotide sequence ID" value="NZ_AP028055.1"/>
</dbReference>
<gene>
    <name evidence="2" type="ORF">BSYN_16040</name>
</gene>
<evidence type="ECO:0000313" key="2">
    <source>
        <dbReference type="EMBL" id="BEG99339.1"/>
    </source>
</evidence>
<accession>A0ABM8IBH2</accession>
<feature type="signal peptide" evidence="1">
    <location>
        <begin position="1"/>
        <end position="26"/>
    </location>
</feature>
<keyword evidence="3" id="KW-1185">Reference proteome</keyword>
<evidence type="ECO:0008006" key="4">
    <source>
        <dbReference type="Google" id="ProtNLM"/>
    </source>
</evidence>
<name>A0ABM8IBH2_9BACE</name>
<dbReference type="Gene3D" id="2.60.120.260">
    <property type="entry name" value="Galactose-binding domain-like"/>
    <property type="match status" value="1"/>
</dbReference>
<evidence type="ECO:0000256" key="1">
    <source>
        <dbReference type="SAM" id="SignalP"/>
    </source>
</evidence>
<reference evidence="2 3" key="1">
    <citation type="submission" date="2023-04" db="EMBL/GenBank/DDBJ databases">
        <title>Draft genome sequence of acteroides sedimenti strain YN3PY1.</title>
        <authorList>
            <person name="Yoshida N."/>
        </authorList>
    </citation>
    <scope>NUCLEOTIDE SEQUENCE [LARGE SCALE GENOMIC DNA]</scope>
    <source>
        <strain evidence="2 3">YN3PY1</strain>
    </source>
</reference>